<keyword evidence="3" id="KW-1185">Reference proteome</keyword>
<organism evidence="2 3">
    <name type="scientific">Mycena metata</name>
    <dbReference type="NCBI Taxonomy" id="1033252"/>
    <lineage>
        <taxon>Eukaryota</taxon>
        <taxon>Fungi</taxon>
        <taxon>Dikarya</taxon>
        <taxon>Basidiomycota</taxon>
        <taxon>Agaricomycotina</taxon>
        <taxon>Agaricomycetes</taxon>
        <taxon>Agaricomycetidae</taxon>
        <taxon>Agaricales</taxon>
        <taxon>Marasmiineae</taxon>
        <taxon>Mycenaceae</taxon>
        <taxon>Mycena</taxon>
    </lineage>
</organism>
<dbReference type="AlphaFoldDB" id="A0AAD7MI50"/>
<protein>
    <recommendedName>
        <fullName evidence="4">F-box domain-containing protein</fullName>
    </recommendedName>
</protein>
<evidence type="ECO:0000313" key="3">
    <source>
        <dbReference type="Proteomes" id="UP001215598"/>
    </source>
</evidence>
<gene>
    <name evidence="2" type="ORF">B0H16DRAFT_1475809</name>
</gene>
<comment type="caution">
    <text evidence="2">The sequence shown here is derived from an EMBL/GenBank/DDBJ whole genome shotgun (WGS) entry which is preliminary data.</text>
</comment>
<proteinExistence type="predicted"/>
<feature type="chain" id="PRO_5042205367" description="F-box domain-containing protein" evidence="1">
    <location>
        <begin position="20"/>
        <end position="453"/>
    </location>
</feature>
<evidence type="ECO:0000256" key="1">
    <source>
        <dbReference type="SAM" id="SignalP"/>
    </source>
</evidence>
<evidence type="ECO:0000313" key="2">
    <source>
        <dbReference type="EMBL" id="KAJ7717978.1"/>
    </source>
</evidence>
<dbReference type="EMBL" id="JARKIB010000270">
    <property type="protein sequence ID" value="KAJ7717978.1"/>
    <property type="molecule type" value="Genomic_DNA"/>
</dbReference>
<evidence type="ECO:0008006" key="4">
    <source>
        <dbReference type="Google" id="ProtNLM"/>
    </source>
</evidence>
<name>A0AAD7MI50_9AGAR</name>
<accession>A0AAD7MI50</accession>
<reference evidence="2" key="1">
    <citation type="submission" date="2023-03" db="EMBL/GenBank/DDBJ databases">
        <title>Massive genome expansion in bonnet fungi (Mycena s.s.) driven by repeated elements and novel gene families across ecological guilds.</title>
        <authorList>
            <consortium name="Lawrence Berkeley National Laboratory"/>
            <person name="Harder C.B."/>
            <person name="Miyauchi S."/>
            <person name="Viragh M."/>
            <person name="Kuo A."/>
            <person name="Thoen E."/>
            <person name="Andreopoulos B."/>
            <person name="Lu D."/>
            <person name="Skrede I."/>
            <person name="Drula E."/>
            <person name="Henrissat B."/>
            <person name="Morin E."/>
            <person name="Kohler A."/>
            <person name="Barry K."/>
            <person name="LaButti K."/>
            <person name="Morin E."/>
            <person name="Salamov A."/>
            <person name="Lipzen A."/>
            <person name="Mereny Z."/>
            <person name="Hegedus B."/>
            <person name="Baldrian P."/>
            <person name="Stursova M."/>
            <person name="Weitz H."/>
            <person name="Taylor A."/>
            <person name="Grigoriev I.V."/>
            <person name="Nagy L.G."/>
            <person name="Martin F."/>
            <person name="Kauserud H."/>
        </authorList>
    </citation>
    <scope>NUCLEOTIDE SEQUENCE</scope>
    <source>
        <strain evidence="2">CBHHK182m</strain>
    </source>
</reference>
<sequence length="453" mass="50835">MSLCLLFALPLTMSGSSTGILDFPTEVLIEIFNQDSILPDTLFSLAFACRTFHFIALPIFLGFHPSSTHVSINLRSPGRDMLTVLLTALFTPRTESIHCIFPHPPTCTSIFPHAHLKRLERYISKIPSLNEVLLRFSIVQCGCLSGGGDAFWAWSAPFESLLNCIVRKQCRWLTVERRFKGKCVSEPRLFHLFTGLWRNILRPTAAESQPVPEQSALQEQRVELLPQQPSRHQMSLPRSLGRSSKVHDLTIAGPILLLPPGLNWTLTALRYCPIETLSIHSVVDRAVVWHVVLPLTATAASNVASLHLSDVDFIERLLLHCTIPKLSSLEIAFPFRHDNVSTRQDIDTTLDEISFLIRTLDRQALSPSMVLKVPRDVYTIVDPSSPDPVFQRITTLDIQTNPFEDADIPFMAAWISLFPSVQHIGIFVYPDEDLDEVAGAIQRAVEPTHVCRV</sequence>
<feature type="signal peptide" evidence="1">
    <location>
        <begin position="1"/>
        <end position="19"/>
    </location>
</feature>
<dbReference type="Proteomes" id="UP001215598">
    <property type="component" value="Unassembled WGS sequence"/>
</dbReference>
<keyword evidence="1" id="KW-0732">Signal</keyword>